<feature type="region of interest" description="Disordered" evidence="1">
    <location>
        <begin position="88"/>
        <end position="152"/>
    </location>
</feature>
<dbReference type="VEuPathDB" id="FungiDB:H257_14192"/>
<name>W4FTN0_APHAT</name>
<evidence type="ECO:0000313" key="2">
    <source>
        <dbReference type="EMBL" id="ETV70291.1"/>
    </source>
</evidence>
<gene>
    <name evidence="2" type="ORF">H257_14192</name>
</gene>
<feature type="region of interest" description="Disordered" evidence="1">
    <location>
        <begin position="466"/>
        <end position="522"/>
    </location>
</feature>
<feature type="compositionally biased region" description="Basic and acidic residues" evidence="1">
    <location>
        <begin position="466"/>
        <end position="486"/>
    </location>
</feature>
<dbReference type="EMBL" id="KI913167">
    <property type="protein sequence ID" value="ETV70291.1"/>
    <property type="molecule type" value="Genomic_DNA"/>
</dbReference>
<feature type="region of interest" description="Disordered" evidence="1">
    <location>
        <begin position="241"/>
        <end position="287"/>
    </location>
</feature>
<dbReference type="OrthoDB" id="166788at2759"/>
<proteinExistence type="predicted"/>
<dbReference type="RefSeq" id="XP_009840252.1">
    <property type="nucleotide sequence ID" value="XM_009841950.1"/>
</dbReference>
<dbReference type="GeneID" id="20816188"/>
<protein>
    <submittedName>
        <fullName evidence="2">Uncharacterized protein</fullName>
    </submittedName>
</protein>
<dbReference type="AlphaFoldDB" id="W4FTN0"/>
<dbReference type="STRING" id="112090.W4FTN0"/>
<sequence>MSATFGGGGGIAGFQYKHLQANESIQAFLRSFLHEKHRWNELIEAMLLYGIHCMAQNYSLQTLNVDQVQHITRTLLRKPHHYFVHQQKTNAATTSTTSAFKPPSAWRNGTSSVDDGAVRSGGIDDSSDPLPPPPAPFSHEKQNPPSPVVRDGRRDMDEWTHVLGKPWVDAAWRAYVAATGYPCPSITTSSDSILHSYADLIAATSSIVVTNNHIHIPSSSHLSFLDYLRGFVVHCINSPARPSPTPPSIAAASKPSPQPRHAPPLLSSSSKAVPPQSKVKHELDRHKQHVLRVRKTNTQRMHEALARSRIAAYDPPVRRAAMPPASTPSLAATGPGAKALEIAHVFATSQFMHDLPPSTENDDPTINDTPAQRMLRTELYGHHDLNPSTLQATGCVAPPDRRQSNRRNVQPNRIHDFKGWLGDYGPAHTKTVAPPDWTDLEDEGSAWLQDAARRRGYSWDLERIQLEGQSKEGRPFDEGRNLDGHGEASGGEAEEDDPAFEWLVHDSSNADGIASQHLHDEG</sequence>
<feature type="compositionally biased region" description="Low complexity" evidence="1">
    <location>
        <begin position="89"/>
        <end position="99"/>
    </location>
</feature>
<organism evidence="2">
    <name type="scientific">Aphanomyces astaci</name>
    <name type="common">Crayfish plague agent</name>
    <dbReference type="NCBI Taxonomy" id="112090"/>
    <lineage>
        <taxon>Eukaryota</taxon>
        <taxon>Sar</taxon>
        <taxon>Stramenopiles</taxon>
        <taxon>Oomycota</taxon>
        <taxon>Saprolegniomycetes</taxon>
        <taxon>Saprolegniales</taxon>
        <taxon>Verrucalvaceae</taxon>
        <taxon>Aphanomyces</taxon>
    </lineage>
</organism>
<evidence type="ECO:0000256" key="1">
    <source>
        <dbReference type="SAM" id="MobiDB-lite"/>
    </source>
</evidence>
<reference evidence="2" key="1">
    <citation type="submission" date="2013-12" db="EMBL/GenBank/DDBJ databases">
        <title>The Genome Sequence of Aphanomyces astaci APO3.</title>
        <authorList>
            <consortium name="The Broad Institute Genomics Platform"/>
            <person name="Russ C."/>
            <person name="Tyler B."/>
            <person name="van West P."/>
            <person name="Dieguez-Uribeondo J."/>
            <person name="Young S.K."/>
            <person name="Zeng Q."/>
            <person name="Gargeya S."/>
            <person name="Fitzgerald M."/>
            <person name="Abouelleil A."/>
            <person name="Alvarado L."/>
            <person name="Chapman S.B."/>
            <person name="Gainer-Dewar J."/>
            <person name="Goldberg J."/>
            <person name="Griggs A."/>
            <person name="Gujja S."/>
            <person name="Hansen M."/>
            <person name="Howarth C."/>
            <person name="Imamovic A."/>
            <person name="Ireland A."/>
            <person name="Larimer J."/>
            <person name="McCowan C."/>
            <person name="Murphy C."/>
            <person name="Pearson M."/>
            <person name="Poon T.W."/>
            <person name="Priest M."/>
            <person name="Roberts A."/>
            <person name="Saif S."/>
            <person name="Shea T."/>
            <person name="Sykes S."/>
            <person name="Wortman J."/>
            <person name="Nusbaum C."/>
            <person name="Birren B."/>
        </authorList>
    </citation>
    <scope>NUCLEOTIDE SEQUENCE [LARGE SCALE GENOMIC DNA]</scope>
    <source>
        <strain evidence="2">APO3</strain>
    </source>
</reference>
<accession>W4FTN0</accession>